<comment type="similarity">
    <text evidence="7">Belongs to the binding-protein-dependent transport system permease family.</text>
</comment>
<protein>
    <submittedName>
        <fullName evidence="9">Peptide/nickel transport system permease protein</fullName>
    </submittedName>
</protein>
<keyword evidence="4 7" id="KW-0812">Transmembrane</keyword>
<dbReference type="PANTHER" id="PTHR43386:SF25">
    <property type="entry name" value="PEPTIDE ABC TRANSPORTER PERMEASE PROTEIN"/>
    <property type="match status" value="1"/>
</dbReference>
<proteinExistence type="inferred from homology"/>
<evidence type="ECO:0000256" key="2">
    <source>
        <dbReference type="ARBA" id="ARBA00022448"/>
    </source>
</evidence>
<evidence type="ECO:0000256" key="3">
    <source>
        <dbReference type="ARBA" id="ARBA00022475"/>
    </source>
</evidence>
<organism evidence="9 10">
    <name type="scientific">Halogeometricum rufum</name>
    <dbReference type="NCBI Taxonomy" id="553469"/>
    <lineage>
        <taxon>Archaea</taxon>
        <taxon>Methanobacteriati</taxon>
        <taxon>Methanobacteriota</taxon>
        <taxon>Stenosarchaea group</taxon>
        <taxon>Halobacteria</taxon>
        <taxon>Halobacteriales</taxon>
        <taxon>Haloferacaceae</taxon>
        <taxon>Halogeometricum</taxon>
    </lineage>
</organism>
<dbReference type="Proteomes" id="UP000198531">
    <property type="component" value="Unassembled WGS sequence"/>
</dbReference>
<keyword evidence="2 7" id="KW-0813">Transport</keyword>
<reference evidence="10" key="1">
    <citation type="submission" date="2016-10" db="EMBL/GenBank/DDBJ databases">
        <authorList>
            <person name="Varghese N."/>
            <person name="Submissions S."/>
        </authorList>
    </citation>
    <scope>NUCLEOTIDE SEQUENCE [LARGE SCALE GENOMIC DNA]</scope>
    <source>
        <strain evidence="10">CGMCC 1.7736</strain>
    </source>
</reference>
<dbReference type="GO" id="GO:0005886">
    <property type="term" value="C:plasma membrane"/>
    <property type="evidence" value="ECO:0007669"/>
    <property type="project" value="UniProtKB-SubCell"/>
</dbReference>
<evidence type="ECO:0000256" key="5">
    <source>
        <dbReference type="ARBA" id="ARBA00022989"/>
    </source>
</evidence>
<feature type="transmembrane region" description="Helical" evidence="7">
    <location>
        <begin position="195"/>
        <end position="213"/>
    </location>
</feature>
<dbReference type="EMBL" id="FOYT01000004">
    <property type="protein sequence ID" value="SFR69095.1"/>
    <property type="molecule type" value="Genomic_DNA"/>
</dbReference>
<feature type="transmembrane region" description="Helical" evidence="7">
    <location>
        <begin position="258"/>
        <end position="279"/>
    </location>
</feature>
<evidence type="ECO:0000313" key="9">
    <source>
        <dbReference type="EMBL" id="SFR69095.1"/>
    </source>
</evidence>
<dbReference type="InterPro" id="IPR050366">
    <property type="entry name" value="BP-dependent_transpt_permease"/>
</dbReference>
<feature type="domain" description="ABC transmembrane type-1" evidence="8">
    <location>
        <begin position="91"/>
        <end position="280"/>
    </location>
</feature>
<dbReference type="PANTHER" id="PTHR43386">
    <property type="entry name" value="OLIGOPEPTIDE TRANSPORT SYSTEM PERMEASE PROTEIN APPC"/>
    <property type="match status" value="1"/>
</dbReference>
<evidence type="ECO:0000256" key="6">
    <source>
        <dbReference type="ARBA" id="ARBA00023136"/>
    </source>
</evidence>
<keyword evidence="6 7" id="KW-0472">Membrane</keyword>
<gene>
    <name evidence="9" type="ORF">SAMN04487947_3559</name>
</gene>
<feature type="transmembrane region" description="Helical" evidence="7">
    <location>
        <begin position="33"/>
        <end position="52"/>
    </location>
</feature>
<dbReference type="InterPro" id="IPR000515">
    <property type="entry name" value="MetI-like"/>
</dbReference>
<dbReference type="Gene3D" id="1.10.3720.10">
    <property type="entry name" value="MetI-like"/>
    <property type="match status" value="1"/>
</dbReference>
<dbReference type="STRING" id="553469.SAMN04487947_3559"/>
<evidence type="ECO:0000313" key="10">
    <source>
        <dbReference type="Proteomes" id="UP000198531"/>
    </source>
</evidence>
<dbReference type="GO" id="GO:0055085">
    <property type="term" value="P:transmembrane transport"/>
    <property type="evidence" value="ECO:0007669"/>
    <property type="project" value="InterPro"/>
</dbReference>
<dbReference type="SUPFAM" id="SSF161098">
    <property type="entry name" value="MetI-like"/>
    <property type="match status" value="1"/>
</dbReference>
<comment type="subcellular location">
    <subcellularLocation>
        <location evidence="1 7">Cell membrane</location>
        <topology evidence="1 7">Multi-pass membrane protein</topology>
    </subcellularLocation>
</comment>
<evidence type="ECO:0000259" key="8">
    <source>
        <dbReference type="PROSITE" id="PS50928"/>
    </source>
</evidence>
<feature type="transmembrane region" description="Helical" evidence="7">
    <location>
        <begin position="140"/>
        <end position="166"/>
    </location>
</feature>
<dbReference type="PROSITE" id="PS50928">
    <property type="entry name" value="ABC_TM1"/>
    <property type="match status" value="1"/>
</dbReference>
<evidence type="ECO:0000256" key="7">
    <source>
        <dbReference type="RuleBase" id="RU363032"/>
    </source>
</evidence>
<dbReference type="Pfam" id="PF12911">
    <property type="entry name" value="OppC_N"/>
    <property type="match status" value="1"/>
</dbReference>
<dbReference type="InterPro" id="IPR035906">
    <property type="entry name" value="MetI-like_sf"/>
</dbReference>
<evidence type="ECO:0000256" key="4">
    <source>
        <dbReference type="ARBA" id="ARBA00022692"/>
    </source>
</evidence>
<keyword evidence="3" id="KW-1003">Cell membrane</keyword>
<dbReference type="CDD" id="cd06261">
    <property type="entry name" value="TM_PBP2"/>
    <property type="match status" value="1"/>
</dbReference>
<feature type="transmembrane region" description="Helical" evidence="7">
    <location>
        <begin position="95"/>
        <end position="119"/>
    </location>
</feature>
<evidence type="ECO:0000256" key="1">
    <source>
        <dbReference type="ARBA" id="ARBA00004651"/>
    </source>
</evidence>
<accession>A0A1I6IQR8</accession>
<keyword evidence="10" id="KW-1185">Reference proteome</keyword>
<name>A0A1I6IQR8_9EURY</name>
<dbReference type="Pfam" id="PF00528">
    <property type="entry name" value="BPD_transp_1"/>
    <property type="match status" value="1"/>
</dbReference>
<dbReference type="InterPro" id="IPR025966">
    <property type="entry name" value="OppC_N"/>
</dbReference>
<sequence length="296" mass="31625">MATETNSRNLQESSIERLARTGRKLIGTRKGQVSLLLLVPILLSSLFAPMIAPHDPTATNVADRFEEPSAEYVLGTDNFGRDLLSRVLYGGRASILLGVAATALGLLLGVPVGILSGYIGGRTDEVVMRLMDILLSIPSLLLALIVVVALGSGMVNAILAIGIVFMPRLARITRSSTLSVKNEEYITAAEARGESSLYIAFVELLPSVTPAIIVETSIRIGFGILIGTSLSFLGLGTQPPNPDWGYMVSQARTTLGESIWFMLWPSLTLGATILGFNLFGDALRDTLDPEVTGDDH</sequence>
<feature type="transmembrane region" description="Helical" evidence="7">
    <location>
        <begin position="220"/>
        <end position="238"/>
    </location>
</feature>
<dbReference type="AlphaFoldDB" id="A0A1I6IQR8"/>
<keyword evidence="5 7" id="KW-1133">Transmembrane helix</keyword>
<dbReference type="OrthoDB" id="312811at2157"/>